<accession>A0A9W6LTH8</accession>
<evidence type="ECO:0000259" key="1">
    <source>
        <dbReference type="Pfam" id="PF21781"/>
    </source>
</evidence>
<organism evidence="2 3">
    <name type="scientific">Methylocystis echinoides</name>
    <dbReference type="NCBI Taxonomy" id="29468"/>
    <lineage>
        <taxon>Bacteria</taxon>
        <taxon>Pseudomonadati</taxon>
        <taxon>Pseudomonadota</taxon>
        <taxon>Alphaproteobacteria</taxon>
        <taxon>Hyphomicrobiales</taxon>
        <taxon>Methylocystaceae</taxon>
        <taxon>Methylocystis</taxon>
    </lineage>
</organism>
<dbReference type="EMBL" id="BSEC01000001">
    <property type="protein sequence ID" value="GLI94404.1"/>
    <property type="molecule type" value="Genomic_DNA"/>
</dbReference>
<reference evidence="2" key="1">
    <citation type="journal article" date="2023" name="Int. J. Syst. Evol. Microbiol.">
        <title>Methylocystis iwaonis sp. nov., a type II methane-oxidizing bacterium from surface soil of a rice paddy field in Japan, and emended description of the genus Methylocystis (ex Whittenbury et al. 1970) Bowman et al. 1993.</title>
        <authorList>
            <person name="Kaise H."/>
            <person name="Sawadogo J.B."/>
            <person name="Alam M.S."/>
            <person name="Ueno C."/>
            <person name="Dianou D."/>
            <person name="Shinjo R."/>
            <person name="Asakawa S."/>
        </authorList>
    </citation>
    <scope>NUCLEOTIDE SEQUENCE</scope>
    <source>
        <strain evidence="2">LMG27198</strain>
    </source>
</reference>
<dbReference type="RefSeq" id="WP_281804401.1">
    <property type="nucleotide sequence ID" value="NZ_BSEC01000001.1"/>
</dbReference>
<dbReference type="Pfam" id="PF21781">
    <property type="entry name" value="DUF6876"/>
    <property type="match status" value="1"/>
</dbReference>
<gene>
    <name evidence="2" type="ORF">LMG27198_33960</name>
</gene>
<protein>
    <recommendedName>
        <fullName evidence="1">DUF6876 domain-containing protein</fullName>
    </recommendedName>
</protein>
<feature type="domain" description="DUF6876" evidence="1">
    <location>
        <begin position="12"/>
        <end position="122"/>
    </location>
</feature>
<sequence>MTTRKKLNPAIMAQFTGSETFYRYGLAGDILFTEGVKYVADIAGAYWLLDIICIANVYEPKVRAEEFQLWVLCVGDNATSIVTCDDGNGNIVYEQVLNFTDFPEPGIRLYFCNGTILLPSEY</sequence>
<dbReference type="AlphaFoldDB" id="A0A9W6LTH8"/>
<keyword evidence="3" id="KW-1185">Reference proteome</keyword>
<comment type="caution">
    <text evidence="2">The sequence shown here is derived from an EMBL/GenBank/DDBJ whole genome shotgun (WGS) entry which is preliminary data.</text>
</comment>
<dbReference type="Proteomes" id="UP001144323">
    <property type="component" value="Unassembled WGS sequence"/>
</dbReference>
<name>A0A9W6LTH8_9HYPH</name>
<evidence type="ECO:0000313" key="2">
    <source>
        <dbReference type="EMBL" id="GLI94404.1"/>
    </source>
</evidence>
<dbReference type="InterPro" id="IPR049241">
    <property type="entry name" value="DUF6876"/>
</dbReference>
<evidence type="ECO:0000313" key="3">
    <source>
        <dbReference type="Proteomes" id="UP001144323"/>
    </source>
</evidence>
<proteinExistence type="predicted"/>